<dbReference type="Proteomes" id="UP001066276">
    <property type="component" value="Chromosome 6"/>
</dbReference>
<keyword evidence="2" id="KW-1185">Reference proteome</keyword>
<gene>
    <name evidence="1" type="ORF">NDU88_001481</name>
</gene>
<evidence type="ECO:0000313" key="1">
    <source>
        <dbReference type="EMBL" id="KAJ1135035.1"/>
    </source>
</evidence>
<evidence type="ECO:0000313" key="2">
    <source>
        <dbReference type="Proteomes" id="UP001066276"/>
    </source>
</evidence>
<proteinExistence type="predicted"/>
<name>A0AAV7QA82_PLEWA</name>
<sequence>MVLGEVYHCDGTLEELEKQLKHENKWVTLPMTLLRKFPARSVPLKKTSSEGQKWFGSGLCQLKAQITRETRRVAKESNKGEQADKTTLRILRQQFHKECLATKRSYQEELWNKLLWSSKQPNRKTFWQAVNELLFGKARHQNAGIDADAWKADIRTMYAKPGTDEVEDRHLSKAASWSAQNGQQVKLTNGDLVSPDGPESPTKKLLQNADPIVDIDQLEKILKKLKAEGAVDANGLQKCPFEMQCKLLGLLSSTSFQRPFSLQPISENGNPTSSNNYRLITLIDVEAKLFVSCLLQHLQAWVKEKNLIPEFKQTSEQAWDH</sequence>
<dbReference type="EMBL" id="JANPWB010000010">
    <property type="protein sequence ID" value="KAJ1135035.1"/>
    <property type="molecule type" value="Genomic_DNA"/>
</dbReference>
<comment type="caution">
    <text evidence="1">The sequence shown here is derived from an EMBL/GenBank/DDBJ whole genome shotgun (WGS) entry which is preliminary data.</text>
</comment>
<reference evidence="1" key="1">
    <citation type="journal article" date="2022" name="bioRxiv">
        <title>Sequencing and chromosome-scale assembly of the giantPleurodeles waltlgenome.</title>
        <authorList>
            <person name="Brown T."/>
            <person name="Elewa A."/>
            <person name="Iarovenko S."/>
            <person name="Subramanian E."/>
            <person name="Araus A.J."/>
            <person name="Petzold A."/>
            <person name="Susuki M."/>
            <person name="Suzuki K.-i.T."/>
            <person name="Hayashi T."/>
            <person name="Toyoda A."/>
            <person name="Oliveira C."/>
            <person name="Osipova E."/>
            <person name="Leigh N.D."/>
            <person name="Simon A."/>
            <person name="Yun M.H."/>
        </authorList>
    </citation>
    <scope>NUCLEOTIDE SEQUENCE</scope>
    <source>
        <strain evidence="1">20211129_DDA</strain>
        <tissue evidence="1">Liver</tissue>
    </source>
</reference>
<protein>
    <submittedName>
        <fullName evidence="1">Uncharacterized protein</fullName>
    </submittedName>
</protein>
<accession>A0AAV7QA82</accession>
<organism evidence="1 2">
    <name type="scientific">Pleurodeles waltl</name>
    <name type="common">Iberian ribbed newt</name>
    <dbReference type="NCBI Taxonomy" id="8319"/>
    <lineage>
        <taxon>Eukaryota</taxon>
        <taxon>Metazoa</taxon>
        <taxon>Chordata</taxon>
        <taxon>Craniata</taxon>
        <taxon>Vertebrata</taxon>
        <taxon>Euteleostomi</taxon>
        <taxon>Amphibia</taxon>
        <taxon>Batrachia</taxon>
        <taxon>Caudata</taxon>
        <taxon>Salamandroidea</taxon>
        <taxon>Salamandridae</taxon>
        <taxon>Pleurodelinae</taxon>
        <taxon>Pleurodeles</taxon>
    </lineage>
</organism>
<dbReference type="AlphaFoldDB" id="A0AAV7QA82"/>